<evidence type="ECO:0000256" key="1">
    <source>
        <dbReference type="SAM" id="Phobius"/>
    </source>
</evidence>
<proteinExistence type="predicted"/>
<feature type="transmembrane region" description="Helical" evidence="1">
    <location>
        <begin position="58"/>
        <end position="78"/>
    </location>
</feature>
<dbReference type="EMBL" id="QPIX01000001">
    <property type="protein sequence ID" value="RCW28320.1"/>
    <property type="molecule type" value="Genomic_DNA"/>
</dbReference>
<evidence type="ECO:0000313" key="3">
    <source>
        <dbReference type="Proteomes" id="UP000252582"/>
    </source>
</evidence>
<reference evidence="2 3" key="1">
    <citation type="submission" date="2018-07" db="EMBL/GenBank/DDBJ databases">
        <title>Genomic Encyclopedia of Type Strains, Phase IV (KMG-IV): sequencing the most valuable type-strain genomes for metagenomic binning, comparative biology and taxonomic classification.</title>
        <authorList>
            <person name="Goeker M."/>
        </authorList>
    </citation>
    <scope>NUCLEOTIDE SEQUENCE [LARGE SCALE GENOMIC DNA]</scope>
    <source>
        <strain evidence="2 3">DSM 25528</strain>
    </source>
</reference>
<keyword evidence="1" id="KW-0472">Membrane</keyword>
<keyword evidence="1" id="KW-0812">Transmembrane</keyword>
<protein>
    <submittedName>
        <fullName evidence="2">Uncharacterized protein</fullName>
    </submittedName>
</protein>
<dbReference type="AlphaFoldDB" id="A0A6I7HSJ0"/>
<accession>A0A6I7HSJ0</accession>
<gene>
    <name evidence="2" type="ORF">DFR48_101331</name>
</gene>
<comment type="caution">
    <text evidence="2">The sequence shown here is derived from an EMBL/GenBank/DDBJ whole genome shotgun (WGS) entry which is preliminary data.</text>
</comment>
<name>A0A6I7HSJ0_9HYPH</name>
<dbReference type="RefSeq" id="WP_114361410.1">
    <property type="nucleotide sequence ID" value="NZ_QPIX01000001.1"/>
</dbReference>
<feature type="transmembrane region" description="Helical" evidence="1">
    <location>
        <begin position="24"/>
        <end position="46"/>
    </location>
</feature>
<keyword evidence="3" id="KW-1185">Reference proteome</keyword>
<organism evidence="2 3">
    <name type="scientific">Ciceribacter lividus</name>
    <dbReference type="NCBI Taxonomy" id="1197950"/>
    <lineage>
        <taxon>Bacteria</taxon>
        <taxon>Pseudomonadati</taxon>
        <taxon>Pseudomonadota</taxon>
        <taxon>Alphaproteobacteria</taxon>
        <taxon>Hyphomicrobiales</taxon>
        <taxon>Rhizobiaceae</taxon>
        <taxon>Ciceribacter</taxon>
    </lineage>
</organism>
<evidence type="ECO:0000313" key="2">
    <source>
        <dbReference type="EMBL" id="RCW28320.1"/>
    </source>
</evidence>
<sequence length="87" mass="9256">MGTIAAIVFLSLAAWWFVPSPKTGISWLGMIFFVLGLLPIAAITSFHPYMVLAIGQSIVTVPLIPLGIAIMAVGHYLATSKAEKAKD</sequence>
<keyword evidence="1" id="KW-1133">Transmembrane helix</keyword>
<dbReference type="Proteomes" id="UP000252582">
    <property type="component" value="Unassembled WGS sequence"/>
</dbReference>